<proteinExistence type="predicted"/>
<reference evidence="2" key="1">
    <citation type="submission" date="2021-01" db="EMBL/GenBank/DDBJ databases">
        <authorList>
            <person name="Corre E."/>
            <person name="Pelletier E."/>
            <person name="Niang G."/>
            <person name="Scheremetjew M."/>
            <person name="Finn R."/>
            <person name="Kale V."/>
            <person name="Holt S."/>
            <person name="Cochrane G."/>
            <person name="Meng A."/>
            <person name="Brown T."/>
            <person name="Cohen L."/>
        </authorList>
    </citation>
    <scope>NUCLEOTIDE SEQUENCE</scope>
    <source>
        <strain evidence="2">Grunow 1884</strain>
    </source>
</reference>
<organism evidence="2">
    <name type="scientific">Trieres chinensis</name>
    <name type="common">Marine centric diatom</name>
    <name type="synonym">Odontella sinensis</name>
    <dbReference type="NCBI Taxonomy" id="1514140"/>
    <lineage>
        <taxon>Eukaryota</taxon>
        <taxon>Sar</taxon>
        <taxon>Stramenopiles</taxon>
        <taxon>Ochrophyta</taxon>
        <taxon>Bacillariophyta</taxon>
        <taxon>Mediophyceae</taxon>
        <taxon>Biddulphiophycidae</taxon>
        <taxon>Eupodiscales</taxon>
        <taxon>Parodontellaceae</taxon>
        <taxon>Trieres</taxon>
    </lineage>
</organism>
<feature type="compositionally biased region" description="Basic and acidic residues" evidence="1">
    <location>
        <begin position="65"/>
        <end position="76"/>
    </location>
</feature>
<protein>
    <submittedName>
        <fullName evidence="2">Uncharacterized protein</fullName>
    </submittedName>
</protein>
<sequence length="127" mass="14770">MSGPPITIGWDHDPETCAVLPLDDYERDRRRREKTQLLVPRSVREEWMTDAGYARSQVQDAMRGAARDRAHRDHSCRVANSAVRRTAEEVSESARRKFKRWTGGVGRDSELYDQWRERGNAPWMGLE</sequence>
<name>A0A7S2A4K7_TRICV</name>
<gene>
    <name evidence="2" type="ORF">OSIN01602_LOCUS19154</name>
</gene>
<dbReference type="AlphaFoldDB" id="A0A7S2A4K7"/>
<evidence type="ECO:0000256" key="1">
    <source>
        <dbReference type="SAM" id="MobiDB-lite"/>
    </source>
</evidence>
<evidence type="ECO:0000313" key="2">
    <source>
        <dbReference type="EMBL" id="CAD9357876.1"/>
    </source>
</evidence>
<dbReference type="EMBL" id="HBGO01033206">
    <property type="protein sequence ID" value="CAD9357876.1"/>
    <property type="molecule type" value="Transcribed_RNA"/>
</dbReference>
<feature type="region of interest" description="Disordered" evidence="1">
    <location>
        <begin position="57"/>
        <end position="76"/>
    </location>
</feature>
<accession>A0A7S2A4K7</accession>